<dbReference type="Gene3D" id="3.30.700.10">
    <property type="entry name" value="Glycoprotein, Type 4 Pilin"/>
    <property type="match status" value="1"/>
</dbReference>
<feature type="transmembrane region" description="Helical" evidence="1">
    <location>
        <begin position="6"/>
        <end position="27"/>
    </location>
</feature>
<dbReference type="InterPro" id="IPR031982">
    <property type="entry name" value="PilE-like"/>
</dbReference>
<organism evidence="2 3">
    <name type="scientific">Eikenella longinqua</name>
    <dbReference type="NCBI Taxonomy" id="1795827"/>
    <lineage>
        <taxon>Bacteria</taxon>
        <taxon>Pseudomonadati</taxon>
        <taxon>Pseudomonadota</taxon>
        <taxon>Betaproteobacteria</taxon>
        <taxon>Neisseriales</taxon>
        <taxon>Neisseriaceae</taxon>
        <taxon>Eikenella</taxon>
    </lineage>
</organism>
<name>A0A1A9RV67_9NEIS</name>
<evidence type="ECO:0000256" key="1">
    <source>
        <dbReference type="SAM" id="Phobius"/>
    </source>
</evidence>
<dbReference type="Proteomes" id="UP000077885">
    <property type="component" value="Unassembled WGS sequence"/>
</dbReference>
<dbReference type="AlphaFoldDB" id="A0A1A9RV67"/>
<keyword evidence="1" id="KW-0812">Transmembrane</keyword>
<dbReference type="GO" id="GO:0043683">
    <property type="term" value="P:type IV pilus assembly"/>
    <property type="evidence" value="ECO:0007669"/>
    <property type="project" value="InterPro"/>
</dbReference>
<comment type="caution">
    <text evidence="2">The sequence shown here is derived from an EMBL/GenBank/DDBJ whole genome shotgun (WGS) entry which is preliminary data.</text>
</comment>
<evidence type="ECO:0000313" key="2">
    <source>
        <dbReference type="EMBL" id="OAM26183.1"/>
    </source>
</evidence>
<keyword evidence="1" id="KW-1133">Transmembrane helix</keyword>
<keyword evidence="1" id="KW-0472">Membrane</keyword>
<dbReference type="NCBIfam" id="TIGR02532">
    <property type="entry name" value="IV_pilin_GFxxxE"/>
    <property type="match status" value="1"/>
</dbReference>
<sequence>MQGFTLMELMMIVVIIGILATLAFPSYDSFIRKARMEEAKARIMDKARSMERLYSKARTLNDTTAGNQASAPVSTDFFDITFAPGSPKADSYEIIARPNARNSRETKGIYYNSIGILNRCNIDSDGNTSNCEQY</sequence>
<gene>
    <name evidence="2" type="ORF">A7P95_10255</name>
</gene>
<dbReference type="SUPFAM" id="SSF54523">
    <property type="entry name" value="Pili subunits"/>
    <property type="match status" value="1"/>
</dbReference>
<dbReference type="STRING" id="1795827.A7P95_10255"/>
<dbReference type="InterPro" id="IPR045584">
    <property type="entry name" value="Pilin-like"/>
</dbReference>
<keyword evidence="3" id="KW-1185">Reference proteome</keyword>
<dbReference type="EMBL" id="LXSL01000032">
    <property type="protein sequence ID" value="OAM26183.1"/>
    <property type="molecule type" value="Genomic_DNA"/>
</dbReference>
<dbReference type="Pfam" id="PF16732">
    <property type="entry name" value="ComP_DUS"/>
    <property type="match status" value="1"/>
</dbReference>
<evidence type="ECO:0000313" key="3">
    <source>
        <dbReference type="Proteomes" id="UP000077885"/>
    </source>
</evidence>
<protein>
    <submittedName>
        <fullName evidence="2">Pilus assembly protein PilE</fullName>
    </submittedName>
</protein>
<reference evidence="3" key="1">
    <citation type="submission" date="2016-05" db="EMBL/GenBank/DDBJ databases">
        <title>Draft genome of Corynebacterium afermentans subsp. afermentans LCDC 88199T.</title>
        <authorList>
            <person name="Bernier A.-M."/>
            <person name="Bernard K."/>
        </authorList>
    </citation>
    <scope>NUCLEOTIDE SEQUENCE [LARGE SCALE GENOMIC DNA]</scope>
    <source>
        <strain evidence="3">NML02-A-017</strain>
    </source>
</reference>
<dbReference type="OrthoDB" id="8589754at2"/>
<dbReference type="InterPro" id="IPR012902">
    <property type="entry name" value="N_methyl_site"/>
</dbReference>
<proteinExistence type="predicted"/>
<accession>A0A1A9RV67</accession>